<dbReference type="AlphaFoldDB" id="G6EJX4"/>
<accession>G6EJX4</accession>
<evidence type="ECO:0000313" key="1">
    <source>
        <dbReference type="EMBL" id="EHJ58376.1"/>
    </source>
</evidence>
<dbReference type="Proteomes" id="UP000004030">
    <property type="component" value="Unassembled WGS sequence"/>
</dbReference>
<sequence>MNVRRGDEVARAGIWRACHRRSLGAALPRSAGWAEIIGTVRERRMAPVSPS</sequence>
<dbReference type="EMBL" id="AGFM01000083">
    <property type="protein sequence ID" value="EHJ58376.1"/>
    <property type="molecule type" value="Genomic_DNA"/>
</dbReference>
<organism evidence="1 2">
    <name type="scientific">Novosphingobium pentaromativorans US6-1</name>
    <dbReference type="NCBI Taxonomy" id="1088721"/>
    <lineage>
        <taxon>Bacteria</taxon>
        <taxon>Pseudomonadati</taxon>
        <taxon>Pseudomonadota</taxon>
        <taxon>Alphaproteobacteria</taxon>
        <taxon>Sphingomonadales</taxon>
        <taxon>Sphingomonadaceae</taxon>
        <taxon>Novosphingobium</taxon>
    </lineage>
</organism>
<keyword evidence="2" id="KW-1185">Reference proteome</keyword>
<proteinExistence type="predicted"/>
<protein>
    <submittedName>
        <fullName evidence="1">Uncharacterized protein</fullName>
    </submittedName>
</protein>
<reference evidence="1 2" key="1">
    <citation type="journal article" date="2012" name="J. Bacteriol.">
        <title>Genome sequence of benzo(a)pyrene-degrading bacterium Novosphingobium pentaromativorans US6-1.</title>
        <authorList>
            <person name="Luo Y.R."/>
            <person name="Kang S.G."/>
            <person name="Kim S.J."/>
            <person name="Kim M.R."/>
            <person name="Li N."/>
            <person name="Lee J.H."/>
            <person name="Kwon K.K."/>
        </authorList>
    </citation>
    <scope>NUCLEOTIDE SEQUENCE [LARGE SCALE GENOMIC DNA]</scope>
    <source>
        <strain evidence="1 2">US6-1</strain>
    </source>
</reference>
<evidence type="ECO:0000313" key="2">
    <source>
        <dbReference type="Proteomes" id="UP000004030"/>
    </source>
</evidence>
<comment type="caution">
    <text evidence="1">The sequence shown here is derived from an EMBL/GenBank/DDBJ whole genome shotgun (WGS) entry which is preliminary data.</text>
</comment>
<gene>
    <name evidence="1" type="ORF">NSU_4645</name>
</gene>
<name>G6EJX4_9SPHN</name>